<gene>
    <name evidence="4" type="ORF">UXM345_LOCUS24561</name>
    <name evidence="3" type="ORF">XDN619_LOCUS33752</name>
</gene>
<sequence>MASTSGKRCTLSIDQKSEILEALKSKKPDDVAKDFNIGYSTVKKIRPNEEEIRKIALNNGNLNRKRKRESPNEEIGEALIAWFHQMRVQNATINGPLMLEKAKQLSITLGHQDFEPSHGWLERLKSRHNIKFIKVSGERAAADQAGAENWINNVLPVVIEDYDLNDVFNADETGLYYKAAPSGTLAVAGSHPTGGKTPKDRVTVLFLCNSTGTEKKAYAIGKFKNPRCFKKARPPLPYYSSKNAWMTSWIWSDILQKFDRELSNRKILLFADNATCHKTDEALKNIKIIFMPPNTTSLIQPLDQGIIRTAKAHYRTQVMRKMLQAINDGTSIINYAKSIDILKALYMLKRAWFLVSPATIENCFRKAGFPVIDKTSNVNEMQMVLDVSEFGEAIQEEDFEAFVDCDKEAECFGNLTDDEICDSVKLNRQGMADLEEEDEEEAGISYESIPGVSHKDALMHLSMVRKYLEENFTEYNSYYDIEEMIEKNALINRTQSKITDFFK</sequence>
<reference evidence="3" key="1">
    <citation type="submission" date="2021-02" db="EMBL/GenBank/DDBJ databases">
        <authorList>
            <person name="Nowell W R."/>
        </authorList>
    </citation>
    <scope>NUCLEOTIDE SEQUENCE</scope>
</reference>
<dbReference type="AlphaFoldDB" id="A0A816ZLK8"/>
<dbReference type="Proteomes" id="UP000663887">
    <property type="component" value="Unassembled WGS sequence"/>
</dbReference>
<evidence type="ECO:0000313" key="4">
    <source>
        <dbReference type="EMBL" id="CAF4140967.1"/>
    </source>
</evidence>
<dbReference type="PROSITE" id="PS51253">
    <property type="entry name" value="HTH_CENPB"/>
    <property type="match status" value="1"/>
</dbReference>
<dbReference type="SUPFAM" id="SSF46689">
    <property type="entry name" value="Homeodomain-like"/>
    <property type="match status" value="2"/>
</dbReference>
<evidence type="ECO:0000313" key="5">
    <source>
        <dbReference type="Proteomes" id="UP000663887"/>
    </source>
</evidence>
<keyword evidence="1" id="KW-0238">DNA-binding</keyword>
<dbReference type="SMART" id="SM00674">
    <property type="entry name" value="CENPB"/>
    <property type="match status" value="1"/>
</dbReference>
<dbReference type="GO" id="GO:0003677">
    <property type="term" value="F:DNA binding"/>
    <property type="evidence" value="ECO:0007669"/>
    <property type="project" value="UniProtKB-KW"/>
</dbReference>
<dbReference type="EMBL" id="CAJOBF010004493">
    <property type="protein sequence ID" value="CAF4140967.1"/>
    <property type="molecule type" value="Genomic_DNA"/>
</dbReference>
<dbReference type="Pfam" id="PF03221">
    <property type="entry name" value="HTH_Tnp_Tc5"/>
    <property type="match status" value="1"/>
</dbReference>
<dbReference type="InterPro" id="IPR009057">
    <property type="entry name" value="Homeodomain-like_sf"/>
</dbReference>
<evidence type="ECO:0000259" key="2">
    <source>
        <dbReference type="PROSITE" id="PS51253"/>
    </source>
</evidence>
<organism evidence="3 5">
    <name type="scientific">Rotaria magnacalcarata</name>
    <dbReference type="NCBI Taxonomy" id="392030"/>
    <lineage>
        <taxon>Eukaryota</taxon>
        <taxon>Metazoa</taxon>
        <taxon>Spiralia</taxon>
        <taxon>Gnathifera</taxon>
        <taxon>Rotifera</taxon>
        <taxon>Eurotatoria</taxon>
        <taxon>Bdelloidea</taxon>
        <taxon>Philodinida</taxon>
        <taxon>Philodinidae</taxon>
        <taxon>Rotaria</taxon>
    </lineage>
</organism>
<dbReference type="InterPro" id="IPR006600">
    <property type="entry name" value="HTH_CenpB_DNA-bd_dom"/>
</dbReference>
<proteinExistence type="predicted"/>
<dbReference type="Pfam" id="PF03184">
    <property type="entry name" value="DDE_1"/>
    <property type="match status" value="1"/>
</dbReference>
<dbReference type="PANTHER" id="PTHR19303">
    <property type="entry name" value="TRANSPOSON"/>
    <property type="match status" value="1"/>
</dbReference>
<dbReference type="GO" id="GO:0005634">
    <property type="term" value="C:nucleus"/>
    <property type="evidence" value="ECO:0007669"/>
    <property type="project" value="TreeGrafter"/>
</dbReference>
<comment type="caution">
    <text evidence="3">The sequence shown here is derived from an EMBL/GenBank/DDBJ whole genome shotgun (WGS) entry which is preliminary data.</text>
</comment>
<protein>
    <recommendedName>
        <fullName evidence="2">HTH CENPB-type domain-containing protein</fullName>
    </recommendedName>
</protein>
<dbReference type="PANTHER" id="PTHR19303:SF73">
    <property type="entry name" value="PROTEIN PDC2"/>
    <property type="match status" value="1"/>
</dbReference>
<dbReference type="InterPro" id="IPR050863">
    <property type="entry name" value="CenT-Element_Derived"/>
</dbReference>
<accession>A0A816ZLK8</accession>
<dbReference type="InterPro" id="IPR004875">
    <property type="entry name" value="DDE_SF_endonuclease_dom"/>
</dbReference>
<evidence type="ECO:0000313" key="3">
    <source>
        <dbReference type="EMBL" id="CAF2219916.1"/>
    </source>
</evidence>
<dbReference type="Gene3D" id="1.10.10.60">
    <property type="entry name" value="Homeodomain-like"/>
    <property type="match status" value="2"/>
</dbReference>
<dbReference type="Proteomes" id="UP000663842">
    <property type="component" value="Unassembled WGS sequence"/>
</dbReference>
<name>A0A816ZLK8_9BILA</name>
<evidence type="ECO:0000256" key="1">
    <source>
        <dbReference type="ARBA" id="ARBA00023125"/>
    </source>
</evidence>
<dbReference type="EMBL" id="CAJNRG010017235">
    <property type="protein sequence ID" value="CAF2219916.1"/>
    <property type="molecule type" value="Genomic_DNA"/>
</dbReference>
<feature type="domain" description="HTH CENPB-type" evidence="2">
    <location>
        <begin position="63"/>
        <end position="134"/>
    </location>
</feature>